<dbReference type="AlphaFoldDB" id="A0A0F8YTU5"/>
<name>A0A0F8YTU5_9ZZZZ</name>
<gene>
    <name evidence="1" type="ORF">LCGC14_2779100</name>
</gene>
<dbReference type="EMBL" id="LAZR01051574">
    <property type="protein sequence ID" value="KKK84858.1"/>
    <property type="molecule type" value="Genomic_DNA"/>
</dbReference>
<protein>
    <submittedName>
        <fullName evidence="1">Uncharacterized protein</fullName>
    </submittedName>
</protein>
<accession>A0A0F8YTU5</accession>
<feature type="non-terminal residue" evidence="1">
    <location>
        <position position="1"/>
    </location>
</feature>
<evidence type="ECO:0000313" key="1">
    <source>
        <dbReference type="EMBL" id="KKK84858.1"/>
    </source>
</evidence>
<reference evidence="1" key="1">
    <citation type="journal article" date="2015" name="Nature">
        <title>Complex archaea that bridge the gap between prokaryotes and eukaryotes.</title>
        <authorList>
            <person name="Spang A."/>
            <person name="Saw J.H."/>
            <person name="Jorgensen S.L."/>
            <person name="Zaremba-Niedzwiedzka K."/>
            <person name="Martijn J."/>
            <person name="Lind A.E."/>
            <person name="van Eijk R."/>
            <person name="Schleper C."/>
            <person name="Guy L."/>
            <person name="Ettema T.J."/>
        </authorList>
    </citation>
    <scope>NUCLEOTIDE SEQUENCE</scope>
</reference>
<sequence>LGTERLKSVARPLVASSLADGRKGLV</sequence>
<organism evidence="1">
    <name type="scientific">marine sediment metagenome</name>
    <dbReference type="NCBI Taxonomy" id="412755"/>
    <lineage>
        <taxon>unclassified sequences</taxon>
        <taxon>metagenomes</taxon>
        <taxon>ecological metagenomes</taxon>
    </lineage>
</organism>
<proteinExistence type="predicted"/>
<comment type="caution">
    <text evidence="1">The sequence shown here is derived from an EMBL/GenBank/DDBJ whole genome shotgun (WGS) entry which is preliminary data.</text>
</comment>